<dbReference type="SUPFAM" id="SSF55729">
    <property type="entry name" value="Acyl-CoA N-acyltransferases (Nat)"/>
    <property type="match status" value="1"/>
</dbReference>
<sequence length="416" mass="44219">MSVIELSAKHEPCATASHSAIPDCSSTTPCAAGPVIELAIADSLAAARPAWQALEAAGAVATAFQRHAWVDAWQRHAGDAEGAQPLVVIGRDRDGAPAFLWPFVVRRGILSIARFPGGNHSGLNIGLWRPDAAAAMTTSAMVRDLLVRIGRRHGIDAFALVRQPRRWRGLDNPFALLPSQPSVDDVLATTFPDGGTPEDAVKATLTRDMRGRLRTKERKLEKLDGYGYHRITTAGDADRVLDAFLAQKAAHFAAQGIRNVFADPGVEDFLRAACHAGLADGRPGIELHALEGGGEVIAVMGGVCDQHRFSCMFNAYTTSENGRWSPGLILIGHIARDCATRGVASFDLGPGAAPYKTFFCREPEGLFDSMVPVSLSGRVAALGLAGLAGAKRRAKESPLVMRLVQRLRRGTAAGAG</sequence>
<dbReference type="Pfam" id="PF13480">
    <property type="entry name" value="Acetyltransf_6"/>
    <property type="match status" value="1"/>
</dbReference>
<evidence type="ECO:0000313" key="3">
    <source>
        <dbReference type="Proteomes" id="UP000248863"/>
    </source>
</evidence>
<dbReference type="Proteomes" id="UP000248863">
    <property type="component" value="Unassembled WGS sequence"/>
</dbReference>
<dbReference type="OrthoDB" id="8193702at2"/>
<comment type="caution">
    <text evidence="2">The sequence shown here is derived from an EMBL/GenBank/DDBJ whole genome shotgun (WGS) entry which is preliminary data.</text>
</comment>
<dbReference type="Gene3D" id="3.40.630.30">
    <property type="match status" value="1"/>
</dbReference>
<feature type="domain" description="BioF2-like acetyltransferase" evidence="1">
    <location>
        <begin position="208"/>
        <end position="356"/>
    </location>
</feature>
<gene>
    <name evidence="2" type="ORF">CH338_14190</name>
</gene>
<dbReference type="AlphaFoldDB" id="A0A327KL63"/>
<name>A0A327KL63_9BRAD</name>
<protein>
    <recommendedName>
        <fullName evidence="1">BioF2-like acetyltransferase domain-containing protein</fullName>
    </recommendedName>
</protein>
<evidence type="ECO:0000259" key="1">
    <source>
        <dbReference type="Pfam" id="PF13480"/>
    </source>
</evidence>
<evidence type="ECO:0000313" key="2">
    <source>
        <dbReference type="EMBL" id="RAI38012.1"/>
    </source>
</evidence>
<reference evidence="2 3" key="1">
    <citation type="submission" date="2017-07" db="EMBL/GenBank/DDBJ databases">
        <title>Draft Genome Sequences of Select Purple Nonsulfur Bacteria.</title>
        <authorList>
            <person name="Lasarre B."/>
            <person name="Mckinlay J.B."/>
        </authorList>
    </citation>
    <scope>NUCLEOTIDE SEQUENCE [LARGE SCALE GENOMIC DNA]</scope>
    <source>
        <strain evidence="2 3">DSM 11907</strain>
    </source>
</reference>
<dbReference type="RefSeq" id="WP_111357820.1">
    <property type="nucleotide sequence ID" value="NZ_NHSK01000065.1"/>
</dbReference>
<keyword evidence="3" id="KW-1185">Reference proteome</keyword>
<accession>A0A327KL63</accession>
<organism evidence="2 3">
    <name type="scientific">Rhodoplanes elegans</name>
    <dbReference type="NCBI Taxonomy" id="29408"/>
    <lineage>
        <taxon>Bacteria</taxon>
        <taxon>Pseudomonadati</taxon>
        <taxon>Pseudomonadota</taxon>
        <taxon>Alphaproteobacteria</taxon>
        <taxon>Hyphomicrobiales</taxon>
        <taxon>Nitrobacteraceae</taxon>
        <taxon>Rhodoplanes</taxon>
    </lineage>
</organism>
<dbReference type="InterPro" id="IPR016181">
    <property type="entry name" value="Acyl_CoA_acyltransferase"/>
</dbReference>
<dbReference type="EMBL" id="NPEU01000148">
    <property type="protein sequence ID" value="RAI38012.1"/>
    <property type="molecule type" value="Genomic_DNA"/>
</dbReference>
<proteinExistence type="predicted"/>
<dbReference type="InterPro" id="IPR038740">
    <property type="entry name" value="BioF2-like_GNAT_dom"/>
</dbReference>